<dbReference type="Pfam" id="PF25815">
    <property type="entry name" value="CTHRC1_C"/>
    <property type="match status" value="1"/>
</dbReference>
<proteinExistence type="predicted"/>
<reference evidence="2" key="1">
    <citation type="submission" date="2020-06" db="EMBL/GenBank/DDBJ databases">
        <title>Draft genome of Bugula neritina, a colonial animal packing powerful symbionts and potential medicines.</title>
        <authorList>
            <person name="Rayko M."/>
        </authorList>
    </citation>
    <scope>NUCLEOTIDE SEQUENCE [LARGE SCALE GENOMIC DNA]</scope>
    <source>
        <strain evidence="2">Kwan_BN1</strain>
    </source>
</reference>
<gene>
    <name evidence="2" type="ORF">EB796_015208</name>
</gene>
<evidence type="ECO:0000259" key="1">
    <source>
        <dbReference type="Pfam" id="PF25815"/>
    </source>
</evidence>
<organism evidence="2 3">
    <name type="scientific">Bugula neritina</name>
    <name type="common">Brown bryozoan</name>
    <name type="synonym">Sertularia neritina</name>
    <dbReference type="NCBI Taxonomy" id="10212"/>
    <lineage>
        <taxon>Eukaryota</taxon>
        <taxon>Metazoa</taxon>
        <taxon>Spiralia</taxon>
        <taxon>Lophotrochozoa</taxon>
        <taxon>Bryozoa</taxon>
        <taxon>Gymnolaemata</taxon>
        <taxon>Cheilostomatida</taxon>
        <taxon>Flustrina</taxon>
        <taxon>Buguloidea</taxon>
        <taxon>Bugulidae</taxon>
        <taxon>Bugula</taxon>
    </lineage>
</organism>
<dbReference type="OrthoDB" id="10045715at2759"/>
<evidence type="ECO:0000313" key="2">
    <source>
        <dbReference type="EMBL" id="KAF6026484.1"/>
    </source>
</evidence>
<dbReference type="EMBL" id="VXIV02002270">
    <property type="protein sequence ID" value="KAF6026484.1"/>
    <property type="molecule type" value="Genomic_DNA"/>
</dbReference>
<sequence length="111" mass="12268">MHSSYLTVHNYFNLNSEMDSGDILSVSYTKTFPQTALRLTATGDHRMIIVSGICYGISSGEPHSITYAVAGCNGQDPDAHTAWQSSFNIFIEELWLEERKTCSGTPIDCDV</sequence>
<accession>A0A7J7JLI1</accession>
<keyword evidence="3" id="KW-1185">Reference proteome</keyword>
<dbReference type="InterPro" id="IPR057873">
    <property type="entry name" value="CTHRC1_C"/>
</dbReference>
<dbReference type="AlphaFoldDB" id="A0A7J7JLI1"/>
<feature type="domain" description="CTHRC1 C-terminal" evidence="1">
    <location>
        <begin position="45"/>
        <end position="91"/>
    </location>
</feature>
<dbReference type="Proteomes" id="UP000593567">
    <property type="component" value="Unassembled WGS sequence"/>
</dbReference>
<evidence type="ECO:0000313" key="3">
    <source>
        <dbReference type="Proteomes" id="UP000593567"/>
    </source>
</evidence>
<protein>
    <recommendedName>
        <fullName evidence="1">CTHRC1 C-terminal domain-containing protein</fullName>
    </recommendedName>
</protein>
<comment type="caution">
    <text evidence="2">The sequence shown here is derived from an EMBL/GenBank/DDBJ whole genome shotgun (WGS) entry which is preliminary data.</text>
</comment>
<name>A0A7J7JLI1_BUGNE</name>